<gene>
    <name evidence="1" type="ORF">EVAR_63403_1</name>
</gene>
<reference evidence="1 2" key="1">
    <citation type="journal article" date="2019" name="Commun. Biol.">
        <title>The bagworm genome reveals a unique fibroin gene that provides high tensile strength.</title>
        <authorList>
            <person name="Kono N."/>
            <person name="Nakamura H."/>
            <person name="Ohtoshi R."/>
            <person name="Tomita M."/>
            <person name="Numata K."/>
            <person name="Arakawa K."/>
        </authorList>
    </citation>
    <scope>NUCLEOTIDE SEQUENCE [LARGE SCALE GENOMIC DNA]</scope>
</reference>
<dbReference type="AlphaFoldDB" id="A0A4C1YYE7"/>
<protein>
    <submittedName>
        <fullName evidence="1">Uncharacterized protein</fullName>
    </submittedName>
</protein>
<proteinExistence type="predicted"/>
<evidence type="ECO:0000313" key="2">
    <source>
        <dbReference type="Proteomes" id="UP000299102"/>
    </source>
</evidence>
<organism evidence="1 2">
    <name type="scientific">Eumeta variegata</name>
    <name type="common">Bagworm moth</name>
    <name type="synonym">Eumeta japonica</name>
    <dbReference type="NCBI Taxonomy" id="151549"/>
    <lineage>
        <taxon>Eukaryota</taxon>
        <taxon>Metazoa</taxon>
        <taxon>Ecdysozoa</taxon>
        <taxon>Arthropoda</taxon>
        <taxon>Hexapoda</taxon>
        <taxon>Insecta</taxon>
        <taxon>Pterygota</taxon>
        <taxon>Neoptera</taxon>
        <taxon>Endopterygota</taxon>
        <taxon>Lepidoptera</taxon>
        <taxon>Glossata</taxon>
        <taxon>Ditrysia</taxon>
        <taxon>Tineoidea</taxon>
        <taxon>Psychidae</taxon>
        <taxon>Oiketicinae</taxon>
        <taxon>Eumeta</taxon>
    </lineage>
</organism>
<keyword evidence="2" id="KW-1185">Reference proteome</keyword>
<dbReference type="Proteomes" id="UP000299102">
    <property type="component" value="Unassembled WGS sequence"/>
</dbReference>
<dbReference type="EMBL" id="BGZK01001496">
    <property type="protein sequence ID" value="GBP81098.1"/>
    <property type="molecule type" value="Genomic_DNA"/>
</dbReference>
<accession>A0A4C1YYE7</accession>
<evidence type="ECO:0000313" key="1">
    <source>
        <dbReference type="EMBL" id="GBP81098.1"/>
    </source>
</evidence>
<comment type="caution">
    <text evidence="1">The sequence shown here is derived from an EMBL/GenBank/DDBJ whole genome shotgun (WGS) entry which is preliminary data.</text>
</comment>
<sequence length="114" mass="12756">MRTHDHLKLARQTRNRHDHHLICDSAHVLHGDVVISRGRQAHGAGLMGVGRPTARRMSSLWSVALEQKIICHSTAPMSCALFFFFSSHHLCSAHLAFFFSEASSDSLNQVNHLC</sequence>
<name>A0A4C1YYE7_EUMVA</name>